<dbReference type="Proteomes" id="UP000308652">
    <property type="component" value="Unassembled WGS sequence"/>
</dbReference>
<feature type="domain" description="DUF6533" evidence="2">
    <location>
        <begin position="20"/>
        <end position="65"/>
    </location>
</feature>
<sequence>MHPPSEKILTLFQHAQIFRYLNVASIGILIYDWSLTFDLEVSLVWTARWNFIKILFLMTRYLPFLDSIVIFYHQFKHIQNTDVCQVAYKINGWLFIIGGCLGELMLSLRTLAVWQRDKYLAVGLSIFFVAVWGAAAAVLSIFLRSLTFTILTYPFFTGCLNDGGNSILYVVWILLMVYDTVNLALMTISAFINRQPCSTTALTTTVYRDGIVYYLYLFVLSLLNVVLILKLPPDCVSLLSMFQRTMHCVFSCRAILHIREQGEASTNYSLPLIHVSTTDEI</sequence>
<organism evidence="3 4">
    <name type="scientific">Crucibulum laeve</name>
    <dbReference type="NCBI Taxonomy" id="68775"/>
    <lineage>
        <taxon>Eukaryota</taxon>
        <taxon>Fungi</taxon>
        <taxon>Dikarya</taxon>
        <taxon>Basidiomycota</taxon>
        <taxon>Agaricomycotina</taxon>
        <taxon>Agaricomycetes</taxon>
        <taxon>Agaricomycetidae</taxon>
        <taxon>Agaricales</taxon>
        <taxon>Agaricineae</taxon>
        <taxon>Nidulariaceae</taxon>
        <taxon>Crucibulum</taxon>
    </lineage>
</organism>
<keyword evidence="1" id="KW-0472">Membrane</keyword>
<keyword evidence="1" id="KW-1133">Transmembrane helix</keyword>
<proteinExistence type="predicted"/>
<feature type="transmembrane region" description="Helical" evidence="1">
    <location>
        <begin position="20"/>
        <end position="39"/>
    </location>
</feature>
<evidence type="ECO:0000259" key="2">
    <source>
        <dbReference type="Pfam" id="PF20151"/>
    </source>
</evidence>
<feature type="transmembrane region" description="Helical" evidence="1">
    <location>
        <begin position="92"/>
        <end position="112"/>
    </location>
</feature>
<feature type="transmembrane region" description="Helical" evidence="1">
    <location>
        <begin position="119"/>
        <end position="146"/>
    </location>
</feature>
<reference evidence="3 4" key="1">
    <citation type="journal article" date="2019" name="Nat. Ecol. Evol.">
        <title>Megaphylogeny resolves global patterns of mushroom evolution.</title>
        <authorList>
            <person name="Varga T."/>
            <person name="Krizsan K."/>
            <person name="Foldi C."/>
            <person name="Dima B."/>
            <person name="Sanchez-Garcia M."/>
            <person name="Sanchez-Ramirez S."/>
            <person name="Szollosi G.J."/>
            <person name="Szarkandi J.G."/>
            <person name="Papp V."/>
            <person name="Albert L."/>
            <person name="Andreopoulos W."/>
            <person name="Angelini C."/>
            <person name="Antonin V."/>
            <person name="Barry K.W."/>
            <person name="Bougher N.L."/>
            <person name="Buchanan P."/>
            <person name="Buyck B."/>
            <person name="Bense V."/>
            <person name="Catcheside P."/>
            <person name="Chovatia M."/>
            <person name="Cooper J."/>
            <person name="Damon W."/>
            <person name="Desjardin D."/>
            <person name="Finy P."/>
            <person name="Geml J."/>
            <person name="Haridas S."/>
            <person name="Hughes K."/>
            <person name="Justo A."/>
            <person name="Karasinski D."/>
            <person name="Kautmanova I."/>
            <person name="Kiss B."/>
            <person name="Kocsube S."/>
            <person name="Kotiranta H."/>
            <person name="LaButti K.M."/>
            <person name="Lechner B.E."/>
            <person name="Liimatainen K."/>
            <person name="Lipzen A."/>
            <person name="Lukacs Z."/>
            <person name="Mihaltcheva S."/>
            <person name="Morgado L.N."/>
            <person name="Niskanen T."/>
            <person name="Noordeloos M.E."/>
            <person name="Ohm R.A."/>
            <person name="Ortiz-Santana B."/>
            <person name="Ovrebo C."/>
            <person name="Racz N."/>
            <person name="Riley R."/>
            <person name="Savchenko A."/>
            <person name="Shiryaev A."/>
            <person name="Soop K."/>
            <person name="Spirin V."/>
            <person name="Szebenyi C."/>
            <person name="Tomsovsky M."/>
            <person name="Tulloss R.E."/>
            <person name="Uehling J."/>
            <person name="Grigoriev I.V."/>
            <person name="Vagvolgyi C."/>
            <person name="Papp T."/>
            <person name="Martin F.M."/>
            <person name="Miettinen O."/>
            <person name="Hibbett D.S."/>
            <person name="Nagy L.G."/>
        </authorList>
    </citation>
    <scope>NUCLEOTIDE SEQUENCE [LARGE SCALE GENOMIC DNA]</scope>
    <source>
        <strain evidence="3 4">CBS 166.37</strain>
    </source>
</reference>
<name>A0A5C3LL84_9AGAR</name>
<evidence type="ECO:0000313" key="4">
    <source>
        <dbReference type="Proteomes" id="UP000308652"/>
    </source>
</evidence>
<accession>A0A5C3LL84</accession>
<dbReference type="EMBL" id="ML213648">
    <property type="protein sequence ID" value="TFK33422.1"/>
    <property type="molecule type" value="Genomic_DNA"/>
</dbReference>
<dbReference type="OrthoDB" id="2645170at2759"/>
<feature type="transmembrane region" description="Helical" evidence="1">
    <location>
        <begin position="166"/>
        <end position="192"/>
    </location>
</feature>
<dbReference type="InterPro" id="IPR045340">
    <property type="entry name" value="DUF6533"/>
</dbReference>
<evidence type="ECO:0000256" key="1">
    <source>
        <dbReference type="SAM" id="Phobius"/>
    </source>
</evidence>
<feature type="transmembrane region" description="Helical" evidence="1">
    <location>
        <begin position="213"/>
        <end position="231"/>
    </location>
</feature>
<dbReference type="AlphaFoldDB" id="A0A5C3LL84"/>
<evidence type="ECO:0000313" key="3">
    <source>
        <dbReference type="EMBL" id="TFK33422.1"/>
    </source>
</evidence>
<dbReference type="Pfam" id="PF20151">
    <property type="entry name" value="DUF6533"/>
    <property type="match status" value="1"/>
</dbReference>
<protein>
    <recommendedName>
        <fullName evidence="2">DUF6533 domain-containing protein</fullName>
    </recommendedName>
</protein>
<gene>
    <name evidence="3" type="ORF">BDQ12DRAFT_691081</name>
</gene>
<feature type="transmembrane region" description="Helical" evidence="1">
    <location>
        <begin position="51"/>
        <end position="72"/>
    </location>
</feature>
<keyword evidence="4" id="KW-1185">Reference proteome</keyword>
<keyword evidence="1" id="KW-0812">Transmembrane</keyword>